<evidence type="ECO:0000313" key="8">
    <source>
        <dbReference type="Proteomes" id="UP000238426"/>
    </source>
</evidence>
<comment type="similarity">
    <text evidence="1 6">Belongs to the methyltransferase superfamily. RsmH family.</text>
</comment>
<dbReference type="SUPFAM" id="SSF81799">
    <property type="entry name" value="Putative methyltransferase TM0872, insert domain"/>
    <property type="match status" value="1"/>
</dbReference>
<keyword evidence="5 6" id="KW-0949">S-adenosyl-L-methionine</keyword>
<evidence type="ECO:0000256" key="2">
    <source>
        <dbReference type="ARBA" id="ARBA00022552"/>
    </source>
</evidence>
<comment type="caution">
    <text evidence="7">The sequence shown here is derived from an EMBL/GenBank/DDBJ whole genome shotgun (WGS) entry which is preliminary data.</text>
</comment>
<proteinExistence type="inferred from homology"/>
<evidence type="ECO:0000256" key="5">
    <source>
        <dbReference type="ARBA" id="ARBA00022691"/>
    </source>
</evidence>
<dbReference type="AlphaFoldDB" id="A0A2T1NFK1"/>
<comment type="catalytic activity">
    <reaction evidence="6">
        <text>cytidine(1402) in 16S rRNA + S-adenosyl-L-methionine = N(4)-methylcytidine(1402) in 16S rRNA + S-adenosyl-L-homocysteine + H(+)</text>
        <dbReference type="Rhea" id="RHEA:42928"/>
        <dbReference type="Rhea" id="RHEA-COMP:10286"/>
        <dbReference type="Rhea" id="RHEA-COMP:10287"/>
        <dbReference type="ChEBI" id="CHEBI:15378"/>
        <dbReference type="ChEBI" id="CHEBI:57856"/>
        <dbReference type="ChEBI" id="CHEBI:59789"/>
        <dbReference type="ChEBI" id="CHEBI:74506"/>
        <dbReference type="ChEBI" id="CHEBI:82748"/>
        <dbReference type="EC" id="2.1.1.199"/>
    </reaction>
</comment>
<keyword evidence="3 6" id="KW-0489">Methyltransferase</keyword>
<dbReference type="GO" id="GO:0070475">
    <property type="term" value="P:rRNA base methylation"/>
    <property type="evidence" value="ECO:0007669"/>
    <property type="project" value="UniProtKB-UniRule"/>
</dbReference>
<dbReference type="Pfam" id="PF01795">
    <property type="entry name" value="Methyltransf_5"/>
    <property type="match status" value="1"/>
</dbReference>
<keyword evidence="6" id="KW-0963">Cytoplasm</keyword>
<reference evidence="7 8" key="1">
    <citation type="submission" date="2018-03" db="EMBL/GenBank/DDBJ databases">
        <title>Mesoflavibacter sp. HG37 and Mesoflavibacter sp. HG96 sp.nov., two marine bacteria isolated from seawater of Western Pacific Ocean.</title>
        <authorList>
            <person name="Cheng H."/>
            <person name="Wu Y.-H."/>
            <person name="Guo L.-L."/>
            <person name="Xu X.-W."/>
        </authorList>
    </citation>
    <scope>NUCLEOTIDE SEQUENCE [LARGE SCALE GENOMIC DNA]</scope>
    <source>
        <strain evidence="7 8">KCTC 32269</strain>
    </source>
</reference>
<dbReference type="Proteomes" id="UP000238426">
    <property type="component" value="Unassembled WGS sequence"/>
</dbReference>
<dbReference type="InterPro" id="IPR002903">
    <property type="entry name" value="RsmH"/>
</dbReference>
<feature type="binding site" evidence="6">
    <location>
        <position position="96"/>
    </location>
    <ligand>
        <name>S-adenosyl-L-methionine</name>
        <dbReference type="ChEBI" id="CHEBI:59789"/>
    </ligand>
</feature>
<evidence type="ECO:0000313" key="7">
    <source>
        <dbReference type="EMBL" id="PSG91561.1"/>
    </source>
</evidence>
<feature type="binding site" evidence="6">
    <location>
        <position position="53"/>
    </location>
    <ligand>
        <name>S-adenosyl-L-methionine</name>
        <dbReference type="ChEBI" id="CHEBI:59789"/>
    </ligand>
</feature>
<keyword evidence="8" id="KW-1185">Reference proteome</keyword>
<dbReference type="EC" id="2.1.1.199" evidence="6"/>
<dbReference type="OrthoDB" id="9806637at2"/>
<keyword evidence="4 6" id="KW-0808">Transferase</keyword>
<feature type="binding site" evidence="6">
    <location>
        <begin position="33"/>
        <end position="35"/>
    </location>
    <ligand>
        <name>S-adenosyl-L-methionine</name>
        <dbReference type="ChEBI" id="CHEBI:59789"/>
    </ligand>
</feature>
<dbReference type="RefSeq" id="WP_106461856.1">
    <property type="nucleotide sequence ID" value="NZ_PXOQ01000006.1"/>
</dbReference>
<comment type="subcellular location">
    <subcellularLocation>
        <location evidence="6">Cytoplasm</location>
    </subcellularLocation>
</comment>
<evidence type="ECO:0000256" key="6">
    <source>
        <dbReference type="HAMAP-Rule" id="MF_01007"/>
    </source>
</evidence>
<dbReference type="PANTHER" id="PTHR11265:SF0">
    <property type="entry name" value="12S RRNA N4-METHYLCYTIDINE METHYLTRANSFERASE"/>
    <property type="match status" value="1"/>
</dbReference>
<evidence type="ECO:0000256" key="1">
    <source>
        <dbReference type="ARBA" id="ARBA00010396"/>
    </source>
</evidence>
<feature type="binding site" evidence="6">
    <location>
        <position position="75"/>
    </location>
    <ligand>
        <name>S-adenosyl-L-methionine</name>
        <dbReference type="ChEBI" id="CHEBI:59789"/>
    </ligand>
</feature>
<dbReference type="GO" id="GO:0071424">
    <property type="term" value="F:rRNA (cytosine-N4-)-methyltransferase activity"/>
    <property type="evidence" value="ECO:0007669"/>
    <property type="project" value="UniProtKB-UniRule"/>
</dbReference>
<sequence length="301" mass="34259">MTAYHNPVLLKETVDGLNIKPDGVYVDVTFGGGGHSREILSRLGENGKLFAFDQDPDALENTIDDSRFTLIHENFRFIKRFLRFYGVKEVDGILGDFGVSSHQFDVAERGFSTRFEADLDMRMNQNSKLSAYHVVNDYDEEQLRSVLAQYGELRAAPAMARLIVEAREQALVKTSEQLKTVLAKFLPPRHENKVLAQIYQAIRIEVNQEIEVLKEFLAQTPEILTEKGRLSVISYHSLEDRLVKRFIRNGLFEGEPERDMFGNFSVPLKKVGGLVVPSKEEIKLNNRARSAKLRIAEKVSE</sequence>
<feature type="binding site" evidence="6">
    <location>
        <position position="103"/>
    </location>
    <ligand>
        <name>S-adenosyl-L-methionine</name>
        <dbReference type="ChEBI" id="CHEBI:59789"/>
    </ligand>
</feature>
<name>A0A2T1NFK1_9FLAO</name>
<dbReference type="SUPFAM" id="SSF53335">
    <property type="entry name" value="S-adenosyl-L-methionine-dependent methyltransferases"/>
    <property type="match status" value="1"/>
</dbReference>
<dbReference type="Gene3D" id="3.40.50.150">
    <property type="entry name" value="Vaccinia Virus protein VP39"/>
    <property type="match status" value="1"/>
</dbReference>
<evidence type="ECO:0000256" key="3">
    <source>
        <dbReference type="ARBA" id="ARBA00022603"/>
    </source>
</evidence>
<keyword evidence="2 6" id="KW-0698">rRNA processing</keyword>
<dbReference type="GO" id="GO:0005737">
    <property type="term" value="C:cytoplasm"/>
    <property type="evidence" value="ECO:0007669"/>
    <property type="project" value="UniProtKB-SubCell"/>
</dbReference>
<protein>
    <recommendedName>
        <fullName evidence="6">Ribosomal RNA small subunit methyltransferase H</fullName>
        <ecNumber evidence="6">2.1.1.199</ecNumber>
    </recommendedName>
    <alternativeName>
        <fullName evidence="6">16S rRNA m(4)C1402 methyltransferase</fullName>
    </alternativeName>
    <alternativeName>
        <fullName evidence="6">rRNA (cytosine-N(4)-)-methyltransferase RsmH</fullName>
    </alternativeName>
</protein>
<organism evidence="7 8">
    <name type="scientific">Aurantibacter aestuarii</name>
    <dbReference type="NCBI Taxonomy" id="1266046"/>
    <lineage>
        <taxon>Bacteria</taxon>
        <taxon>Pseudomonadati</taxon>
        <taxon>Bacteroidota</taxon>
        <taxon>Flavobacteriia</taxon>
        <taxon>Flavobacteriales</taxon>
        <taxon>Flavobacteriaceae</taxon>
        <taxon>Aurantibacter</taxon>
    </lineage>
</organism>
<dbReference type="PIRSF" id="PIRSF004486">
    <property type="entry name" value="MraW"/>
    <property type="match status" value="1"/>
</dbReference>
<dbReference type="EMBL" id="PXOQ01000006">
    <property type="protein sequence ID" value="PSG91561.1"/>
    <property type="molecule type" value="Genomic_DNA"/>
</dbReference>
<dbReference type="HAMAP" id="MF_01007">
    <property type="entry name" value="16SrRNA_methyltr_H"/>
    <property type="match status" value="1"/>
</dbReference>
<dbReference type="InterPro" id="IPR023397">
    <property type="entry name" value="SAM-dep_MeTrfase_MraW_recog"/>
</dbReference>
<gene>
    <name evidence="6" type="primary">rsmH</name>
    <name evidence="7" type="ORF">C7H52_00145</name>
</gene>
<dbReference type="Gene3D" id="1.10.150.170">
    <property type="entry name" value="Putative methyltransferase TM0872, insert domain"/>
    <property type="match status" value="1"/>
</dbReference>
<dbReference type="NCBIfam" id="TIGR00006">
    <property type="entry name" value="16S rRNA (cytosine(1402)-N(4))-methyltransferase RsmH"/>
    <property type="match status" value="1"/>
</dbReference>
<evidence type="ECO:0000256" key="4">
    <source>
        <dbReference type="ARBA" id="ARBA00022679"/>
    </source>
</evidence>
<accession>A0A2T1NFK1</accession>
<dbReference type="PANTHER" id="PTHR11265">
    <property type="entry name" value="S-ADENOSYL-METHYLTRANSFERASE MRAW"/>
    <property type="match status" value="1"/>
</dbReference>
<comment type="function">
    <text evidence="6">Specifically methylates the N4 position of cytidine in position 1402 (C1402) of 16S rRNA.</text>
</comment>
<dbReference type="InterPro" id="IPR029063">
    <property type="entry name" value="SAM-dependent_MTases_sf"/>
</dbReference>